<keyword evidence="1" id="KW-0472">Membrane</keyword>
<sequence length="109" mass="12360">MSNKSSQISLCYSINNQSMASSTSRITFRIVIALLLLLALFYVGRPLYWKISATIHDIRHNKQTVQQGISQIMLEAQKSVGWFTDESDSGVHEKTSKQAASRRLLFRVL</sequence>
<feature type="transmembrane region" description="Helical" evidence="1">
    <location>
        <begin position="26"/>
        <end position="43"/>
    </location>
</feature>
<dbReference type="EMBL" id="CM017658">
    <property type="protein sequence ID" value="TYI61628.1"/>
    <property type="molecule type" value="Genomic_DNA"/>
</dbReference>
<protein>
    <submittedName>
        <fullName evidence="2">Uncharacterized protein</fullName>
    </submittedName>
</protein>
<evidence type="ECO:0000313" key="2">
    <source>
        <dbReference type="EMBL" id="TYI61628.1"/>
    </source>
</evidence>
<keyword evidence="1" id="KW-0812">Transmembrane</keyword>
<dbReference type="Proteomes" id="UP000323597">
    <property type="component" value="Chromosome D10"/>
</dbReference>
<keyword evidence="3" id="KW-1185">Reference proteome</keyword>
<dbReference type="AlphaFoldDB" id="A0A5D2TC05"/>
<proteinExistence type="predicted"/>
<name>A0A5D2TC05_GOSMU</name>
<reference evidence="2 3" key="1">
    <citation type="submission" date="2019-07" db="EMBL/GenBank/DDBJ databases">
        <title>WGS assembly of Gossypium mustelinum.</title>
        <authorList>
            <person name="Chen Z.J."/>
            <person name="Sreedasyam A."/>
            <person name="Ando A."/>
            <person name="Song Q."/>
            <person name="De L."/>
            <person name="Hulse-Kemp A."/>
            <person name="Ding M."/>
            <person name="Ye W."/>
            <person name="Kirkbride R."/>
            <person name="Jenkins J."/>
            <person name="Plott C."/>
            <person name="Lovell J."/>
            <person name="Lin Y.-M."/>
            <person name="Vaughn R."/>
            <person name="Liu B."/>
            <person name="Li W."/>
            <person name="Simpson S."/>
            <person name="Scheffler B."/>
            <person name="Saski C."/>
            <person name="Grover C."/>
            <person name="Hu G."/>
            <person name="Conover J."/>
            <person name="Carlson J."/>
            <person name="Shu S."/>
            <person name="Boston L."/>
            <person name="Williams M."/>
            <person name="Peterson D."/>
            <person name="Mcgee K."/>
            <person name="Jones D."/>
            <person name="Wendel J."/>
            <person name="Stelly D."/>
            <person name="Grimwood J."/>
            <person name="Schmutz J."/>
        </authorList>
    </citation>
    <scope>NUCLEOTIDE SEQUENCE [LARGE SCALE GENOMIC DNA]</scope>
    <source>
        <strain evidence="2">1408120.09</strain>
    </source>
</reference>
<evidence type="ECO:0000313" key="3">
    <source>
        <dbReference type="Proteomes" id="UP000323597"/>
    </source>
</evidence>
<keyword evidence="1" id="KW-1133">Transmembrane helix</keyword>
<accession>A0A5D2TC05</accession>
<evidence type="ECO:0000256" key="1">
    <source>
        <dbReference type="SAM" id="Phobius"/>
    </source>
</evidence>
<organism evidence="2 3">
    <name type="scientific">Gossypium mustelinum</name>
    <name type="common">Cotton</name>
    <name type="synonym">Gossypium caicoense</name>
    <dbReference type="NCBI Taxonomy" id="34275"/>
    <lineage>
        <taxon>Eukaryota</taxon>
        <taxon>Viridiplantae</taxon>
        <taxon>Streptophyta</taxon>
        <taxon>Embryophyta</taxon>
        <taxon>Tracheophyta</taxon>
        <taxon>Spermatophyta</taxon>
        <taxon>Magnoliopsida</taxon>
        <taxon>eudicotyledons</taxon>
        <taxon>Gunneridae</taxon>
        <taxon>Pentapetalae</taxon>
        <taxon>rosids</taxon>
        <taxon>malvids</taxon>
        <taxon>Malvales</taxon>
        <taxon>Malvaceae</taxon>
        <taxon>Malvoideae</taxon>
        <taxon>Gossypium</taxon>
    </lineage>
</organism>
<gene>
    <name evidence="2" type="ORF">E1A91_D10G186400v1</name>
</gene>